<gene>
    <name evidence="3" type="ORF">N177_2448</name>
</gene>
<dbReference type="eggNOG" id="COG0687">
    <property type="taxonomic scope" value="Bacteria"/>
</dbReference>
<name>V4QXG8_9HYPH</name>
<evidence type="ECO:0000313" key="4">
    <source>
        <dbReference type="Proteomes" id="UP000017819"/>
    </source>
</evidence>
<accession>V4QXG8</accession>
<dbReference type="AlphaFoldDB" id="V4QXG8"/>
<evidence type="ECO:0000313" key="3">
    <source>
        <dbReference type="EMBL" id="ESR24402.1"/>
    </source>
</evidence>
<keyword evidence="4" id="KW-1185">Reference proteome</keyword>
<dbReference type="EMBL" id="AWXZ01000032">
    <property type="protein sequence ID" value="ESR24402.1"/>
    <property type="molecule type" value="Genomic_DNA"/>
</dbReference>
<evidence type="ECO:0000256" key="1">
    <source>
        <dbReference type="ARBA" id="ARBA00022729"/>
    </source>
</evidence>
<dbReference type="PANTHER" id="PTHR30222:SF17">
    <property type="entry name" value="SPERMIDINE_PUTRESCINE-BINDING PERIPLASMIC PROTEIN"/>
    <property type="match status" value="1"/>
</dbReference>
<comment type="caution">
    <text evidence="3">The sequence shown here is derived from an EMBL/GenBank/DDBJ whole genome shotgun (WGS) entry which is preliminary data.</text>
</comment>
<evidence type="ECO:0000256" key="2">
    <source>
        <dbReference type="ARBA" id="ARBA00022764"/>
    </source>
</evidence>
<dbReference type="InterPro" id="IPR006059">
    <property type="entry name" value="SBP"/>
</dbReference>
<dbReference type="CDD" id="cd13590">
    <property type="entry name" value="PBP2_PotD_PotF_like"/>
    <property type="match status" value="1"/>
</dbReference>
<dbReference type="InterPro" id="IPR006311">
    <property type="entry name" value="TAT_signal"/>
</dbReference>
<dbReference type="Proteomes" id="UP000017819">
    <property type="component" value="Unassembled WGS sequence"/>
</dbReference>
<protein>
    <submittedName>
        <fullName evidence="3">ABC transporter, periplasmic spermidine putrescine-binding protein PotD</fullName>
    </submittedName>
</protein>
<sequence>MTDSRRDTSIDLVTTRRSFVKGATVLGMGSLATPFIGRRAFAAPTELTMLAWYGHAEPDMVAEFEEEHNVRFKPKYYTGGDNMMALISQSPPGTYDLILSDAEYVQMLNAAGYIEPLDPDDYSFDDFFPELQHFPGHWFDDQLFSVLTRFGFLGVAYNTKALTEKEASTYRVYWDEKLRGKVGHFDWHLPNLGQMSLLAGNPAPYDIDEAAWEKVQELAMTLRPNVGGFFDYGGTFSSLENGQMLAMAGIGDWITGVLERNGAPVRTVIPEEGGLQFTESFSIGRGTQKADLAKKWIQYITSPRGQVKSALMEAYPCMIPSRKGWELLAEVAPEEARRQGMLAGASNNPIELIRSGRITFRQLPVQQSVEDWNDFWSRYKGA</sequence>
<dbReference type="Gene3D" id="3.40.190.10">
    <property type="entry name" value="Periplasmic binding protein-like II"/>
    <property type="match status" value="2"/>
</dbReference>
<keyword evidence="1" id="KW-0732">Signal</keyword>
<dbReference type="SUPFAM" id="SSF53850">
    <property type="entry name" value="Periplasmic binding protein-like II"/>
    <property type="match status" value="1"/>
</dbReference>
<dbReference type="PROSITE" id="PS51318">
    <property type="entry name" value="TAT"/>
    <property type="match status" value="1"/>
</dbReference>
<proteinExistence type="predicted"/>
<keyword evidence="2" id="KW-0574">Periplasm</keyword>
<organism evidence="3 4">
    <name type="scientific">Lutibaculum baratangense AMV1</name>
    <dbReference type="NCBI Taxonomy" id="631454"/>
    <lineage>
        <taxon>Bacteria</taxon>
        <taxon>Pseudomonadati</taxon>
        <taxon>Pseudomonadota</taxon>
        <taxon>Alphaproteobacteria</taxon>
        <taxon>Hyphomicrobiales</taxon>
        <taxon>Tepidamorphaceae</taxon>
        <taxon>Lutibaculum</taxon>
    </lineage>
</organism>
<dbReference type="PANTHER" id="PTHR30222">
    <property type="entry name" value="SPERMIDINE/PUTRESCINE-BINDING PERIPLASMIC PROTEIN"/>
    <property type="match status" value="1"/>
</dbReference>
<dbReference type="STRING" id="631454.N177_2448"/>
<dbReference type="RefSeq" id="WP_023432577.1">
    <property type="nucleotide sequence ID" value="NZ_AWXZ01000032.1"/>
</dbReference>
<dbReference type="OrthoDB" id="7813639at2"/>
<dbReference type="PATRIC" id="fig|631454.5.peg.2417"/>
<dbReference type="Pfam" id="PF13416">
    <property type="entry name" value="SBP_bac_8"/>
    <property type="match status" value="1"/>
</dbReference>
<reference evidence="3 4" key="1">
    <citation type="journal article" date="2014" name="Genome Announc.">
        <title>Draft Genome Sequence of Lutibaculum baratangense Strain AMV1T, Isolated from a Mud Volcano in Andamans, India.</title>
        <authorList>
            <person name="Singh A."/>
            <person name="Sreenivas A."/>
            <person name="Sathyanarayana Reddy G."/>
            <person name="Pinnaka A.K."/>
            <person name="Shivaji S."/>
        </authorList>
    </citation>
    <scope>NUCLEOTIDE SEQUENCE [LARGE SCALE GENOMIC DNA]</scope>
    <source>
        <strain evidence="3 4">AMV1</strain>
    </source>
</reference>